<proteinExistence type="predicted"/>
<dbReference type="OrthoDB" id="2194416at2759"/>
<evidence type="ECO:0000256" key="1">
    <source>
        <dbReference type="SAM" id="Coils"/>
    </source>
</evidence>
<keyword evidence="1" id="KW-0175">Coiled coil</keyword>
<dbReference type="AlphaFoldDB" id="A0A1X7UR80"/>
<reference evidence="2" key="1">
    <citation type="submission" date="2017-05" db="UniProtKB">
        <authorList>
            <consortium name="EnsemblMetazoa"/>
        </authorList>
    </citation>
    <scope>IDENTIFICATION</scope>
</reference>
<dbReference type="EnsemblMetazoa" id="Aqu2.1.30161_001">
    <property type="protein sequence ID" value="Aqu2.1.30161_001"/>
    <property type="gene ID" value="Aqu2.1.30161"/>
</dbReference>
<dbReference type="InParanoid" id="A0A1X7UR80"/>
<sequence length="254" mass="29304">VSQLDFGDQGACEESLVHDAGVVEGRLEEHVYGAVDSGLVPVPSAVREVMELKRIWHEVMSLCELLEDNRAIRGRKPWWHRRLEKDIKVLRSNISVMESKRAGRLKKMSKYKLLEKKYNIKRKGFQVVLEELKQRLVAKSGKVRRYEQRIKQYTQNCLFNSNQKRFYQQLDGGIEKEGFGPDAKQSVSFWKGIWGTAKDFNQNATWLREIEEGGTSVTQDNLSIGIGRVMKQCKKMPSWKTPGPDGVQGFWIKM</sequence>
<name>A0A1X7UR80_AMPQE</name>
<protein>
    <submittedName>
        <fullName evidence="2">Uncharacterized protein</fullName>
    </submittedName>
</protein>
<accession>A0A1X7UR80</accession>
<evidence type="ECO:0000313" key="2">
    <source>
        <dbReference type="EnsemblMetazoa" id="Aqu2.1.30161_001"/>
    </source>
</evidence>
<feature type="coiled-coil region" evidence="1">
    <location>
        <begin position="129"/>
        <end position="156"/>
    </location>
</feature>
<organism evidence="2">
    <name type="scientific">Amphimedon queenslandica</name>
    <name type="common">Sponge</name>
    <dbReference type="NCBI Taxonomy" id="400682"/>
    <lineage>
        <taxon>Eukaryota</taxon>
        <taxon>Metazoa</taxon>
        <taxon>Porifera</taxon>
        <taxon>Demospongiae</taxon>
        <taxon>Heteroscleromorpha</taxon>
        <taxon>Haplosclerida</taxon>
        <taxon>Niphatidae</taxon>
        <taxon>Amphimedon</taxon>
    </lineage>
</organism>